<dbReference type="RefSeq" id="XP_007805599.1">
    <property type="nucleotide sequence ID" value="XM_007807408.1"/>
</dbReference>
<keyword evidence="2" id="KW-1185">Reference proteome</keyword>
<organism evidence="1 2">
    <name type="scientific">Endocarpon pusillum (strain Z07020 / HMAS-L-300199)</name>
    <name type="common">Lichen-forming fungus</name>
    <dbReference type="NCBI Taxonomy" id="1263415"/>
    <lineage>
        <taxon>Eukaryota</taxon>
        <taxon>Fungi</taxon>
        <taxon>Dikarya</taxon>
        <taxon>Ascomycota</taxon>
        <taxon>Pezizomycotina</taxon>
        <taxon>Eurotiomycetes</taxon>
        <taxon>Chaetothyriomycetidae</taxon>
        <taxon>Verrucariales</taxon>
        <taxon>Verrucariaceae</taxon>
        <taxon>Endocarpon</taxon>
    </lineage>
</organism>
<dbReference type="HOGENOM" id="CLU_1722363_0_0_1"/>
<dbReference type="EMBL" id="KE721494">
    <property type="protein sequence ID" value="ERF68769.1"/>
    <property type="molecule type" value="Genomic_DNA"/>
</dbReference>
<protein>
    <submittedName>
        <fullName evidence="1">Uncharacterized protein</fullName>
    </submittedName>
</protein>
<reference evidence="2" key="1">
    <citation type="journal article" date="2014" name="BMC Genomics">
        <title>Genome characteristics reveal the impact of lichenization on lichen-forming fungus Endocarpon pusillum Hedwig (Verrucariales, Ascomycota).</title>
        <authorList>
            <person name="Wang Y.-Y."/>
            <person name="Liu B."/>
            <person name="Zhang X.-Y."/>
            <person name="Zhou Q.-M."/>
            <person name="Zhang T."/>
            <person name="Li H."/>
            <person name="Yu Y.-F."/>
            <person name="Zhang X.-L."/>
            <person name="Hao X.-Y."/>
            <person name="Wang M."/>
            <person name="Wang L."/>
            <person name="Wei J.-C."/>
        </authorList>
    </citation>
    <scope>NUCLEOTIDE SEQUENCE [LARGE SCALE GENOMIC DNA]</scope>
    <source>
        <strain evidence="2">Z07020 / HMAS-L-300199</strain>
    </source>
</reference>
<evidence type="ECO:0000313" key="1">
    <source>
        <dbReference type="EMBL" id="ERF68769.1"/>
    </source>
</evidence>
<gene>
    <name evidence="1" type="ORF">EPUS_07256</name>
</gene>
<dbReference type="Proteomes" id="UP000019373">
    <property type="component" value="Unassembled WGS sequence"/>
</dbReference>
<evidence type="ECO:0000313" key="2">
    <source>
        <dbReference type="Proteomes" id="UP000019373"/>
    </source>
</evidence>
<name>U1HIP9_ENDPU</name>
<sequence>MVARETLDSVRESEFHNKLAELCNSITTFGIDNAPGYFSFYKTYHACCELELDEYLNQRRAERDLATSEEGHVLRGGRKRRRVGARPLTLEITDLDKKRKRNLLFLQDNETNLERIKDLANKLSDEARWAWEVDEEVISKKDFRRLDEHNHN</sequence>
<dbReference type="AlphaFoldDB" id="U1HIP9"/>
<dbReference type="GeneID" id="19242141"/>
<accession>U1HIP9</accession>
<proteinExistence type="predicted"/>